<evidence type="ECO:0000256" key="2">
    <source>
        <dbReference type="ARBA" id="ARBA00023157"/>
    </source>
</evidence>
<keyword evidence="6" id="KW-0472">Membrane</keyword>
<feature type="coiled-coil region" evidence="4">
    <location>
        <begin position="115"/>
        <end position="163"/>
    </location>
</feature>
<evidence type="ECO:0000256" key="4">
    <source>
        <dbReference type="SAM" id="Coils"/>
    </source>
</evidence>
<feature type="compositionally biased region" description="Polar residues" evidence="5">
    <location>
        <begin position="40"/>
        <end position="54"/>
    </location>
</feature>
<reference evidence="9" key="2">
    <citation type="submission" date="2025-08" db="UniProtKB">
        <authorList>
            <consortium name="RefSeq"/>
        </authorList>
    </citation>
    <scope>IDENTIFICATION</scope>
    <source>
        <tissue evidence="9">Blood</tissue>
    </source>
</reference>
<dbReference type="GeneID" id="108260743"/>
<dbReference type="InterPro" id="IPR001304">
    <property type="entry name" value="C-type_lectin-like"/>
</dbReference>
<name>A0A9F7QV13_ICTPU</name>
<dbReference type="PANTHER" id="PTHR46490">
    <property type="entry name" value="C-TYPE LECTIN DOMAIN FAMILY 12 MEMBER A-RELATED"/>
    <property type="match status" value="1"/>
</dbReference>
<dbReference type="InterPro" id="IPR016187">
    <property type="entry name" value="CTDL_fold"/>
</dbReference>
<dbReference type="RefSeq" id="XP_053533495.1">
    <property type="nucleotide sequence ID" value="XM_053677520.1"/>
</dbReference>
<proteinExistence type="predicted"/>
<dbReference type="Pfam" id="PF00059">
    <property type="entry name" value="Lectin_C"/>
    <property type="match status" value="1"/>
</dbReference>
<evidence type="ECO:0000313" key="8">
    <source>
        <dbReference type="Proteomes" id="UP000221080"/>
    </source>
</evidence>
<gene>
    <name evidence="9" type="primary">LOC108260743</name>
</gene>
<keyword evidence="3" id="KW-0325">Glycoprotein</keyword>
<dbReference type="Proteomes" id="UP000221080">
    <property type="component" value="Chromosome 29"/>
</dbReference>
<keyword evidence="6" id="KW-1133">Transmembrane helix</keyword>
<dbReference type="InterPro" id="IPR033989">
    <property type="entry name" value="CD209-like_CTLD"/>
</dbReference>
<dbReference type="GO" id="GO:0030246">
    <property type="term" value="F:carbohydrate binding"/>
    <property type="evidence" value="ECO:0007669"/>
    <property type="project" value="UniProtKB-KW"/>
</dbReference>
<dbReference type="SUPFAM" id="SSF56436">
    <property type="entry name" value="C-type lectin-like"/>
    <property type="match status" value="1"/>
</dbReference>
<dbReference type="SMART" id="SM00034">
    <property type="entry name" value="CLECT"/>
    <property type="match status" value="1"/>
</dbReference>
<feature type="domain" description="C-type lectin" evidence="7">
    <location>
        <begin position="168"/>
        <end position="288"/>
    </location>
</feature>
<dbReference type="InterPro" id="IPR016186">
    <property type="entry name" value="C-type_lectin-like/link_sf"/>
</dbReference>
<dbReference type="Gene3D" id="3.10.100.10">
    <property type="entry name" value="Mannose-Binding Protein A, subunit A"/>
    <property type="match status" value="1"/>
</dbReference>
<dbReference type="InterPro" id="IPR018378">
    <property type="entry name" value="C-type_lectin_CS"/>
</dbReference>
<dbReference type="KEGG" id="ipu:108260743"/>
<feature type="region of interest" description="Disordered" evidence="5">
    <location>
        <begin position="1"/>
        <end position="56"/>
    </location>
</feature>
<keyword evidence="1" id="KW-0430">Lectin</keyword>
<sequence>MEMSEEIYANAEGTADDGADSSDSEHSYEDVYANEDNLETQRTGSFKQSESSGGDTAWSRCYRVTAVCVVLLCVLLLTAVTVLWIKFTILNTENNQLKTSYNTLTIERDQLQTSYNTLTTENNQLKISYNTLTKERDQLQTSYNTLTKERDQLQRERDGYRSTLDLCYKGRCFNFDSSFYYMSNEKKNWEGSRQDCRDKGADLVIIKSKEEQEFIGKQLGSSRAWIGLSDRAVEGDWIWVDGTPLTTAFWDEGEPNNEGEEDCAEIFSLNGTFWNDQKCSNNKHWICERRVSQ</sequence>
<keyword evidence="4" id="KW-0175">Coiled coil</keyword>
<evidence type="ECO:0000256" key="1">
    <source>
        <dbReference type="ARBA" id="ARBA00022734"/>
    </source>
</evidence>
<dbReference type="CDD" id="cd03590">
    <property type="entry name" value="CLECT_DC-SIGN_like"/>
    <property type="match status" value="1"/>
</dbReference>
<feature type="transmembrane region" description="Helical" evidence="6">
    <location>
        <begin position="64"/>
        <end position="85"/>
    </location>
</feature>
<dbReference type="PROSITE" id="PS00615">
    <property type="entry name" value="C_TYPE_LECTIN_1"/>
    <property type="match status" value="1"/>
</dbReference>
<accession>A0A9F7QV13</accession>
<keyword evidence="6" id="KW-0812">Transmembrane</keyword>
<dbReference type="OrthoDB" id="8950604at2759"/>
<evidence type="ECO:0000313" key="9">
    <source>
        <dbReference type="RefSeq" id="XP_053533495.1"/>
    </source>
</evidence>
<evidence type="ECO:0000256" key="6">
    <source>
        <dbReference type="SAM" id="Phobius"/>
    </source>
</evidence>
<dbReference type="PANTHER" id="PTHR46490:SF6">
    <property type="entry name" value="ASIALOGLYCOPROTEIN RECEPTOR 1-LIKE-RELATED"/>
    <property type="match status" value="1"/>
</dbReference>
<dbReference type="AlphaFoldDB" id="A0A9F7QV13"/>
<dbReference type="PROSITE" id="PS50041">
    <property type="entry name" value="C_TYPE_LECTIN_2"/>
    <property type="match status" value="1"/>
</dbReference>
<dbReference type="InterPro" id="IPR052309">
    <property type="entry name" value="C-type_Lectin_Domain_Fam1"/>
</dbReference>
<protein>
    <submittedName>
        <fullName evidence="9">CD209 antigen-like protein E</fullName>
    </submittedName>
</protein>
<dbReference type="Gene3D" id="1.20.5.1000">
    <property type="entry name" value="arf6 gtpase in complex with a specific effector, jip4"/>
    <property type="match status" value="1"/>
</dbReference>
<evidence type="ECO:0000256" key="3">
    <source>
        <dbReference type="ARBA" id="ARBA00023180"/>
    </source>
</evidence>
<keyword evidence="2" id="KW-1015">Disulfide bond</keyword>
<dbReference type="Gene3D" id="1.20.5.400">
    <property type="match status" value="1"/>
</dbReference>
<keyword evidence="8" id="KW-1185">Reference proteome</keyword>
<evidence type="ECO:0000259" key="7">
    <source>
        <dbReference type="PROSITE" id="PS50041"/>
    </source>
</evidence>
<reference evidence="8" key="1">
    <citation type="journal article" date="2016" name="Nat. Commun.">
        <title>The channel catfish genome sequence provides insights into the evolution of scale formation in teleosts.</title>
        <authorList>
            <person name="Liu Z."/>
            <person name="Liu S."/>
            <person name="Yao J."/>
            <person name="Bao L."/>
            <person name="Zhang J."/>
            <person name="Li Y."/>
            <person name="Jiang C."/>
            <person name="Sun L."/>
            <person name="Wang R."/>
            <person name="Zhang Y."/>
            <person name="Zhou T."/>
            <person name="Zeng Q."/>
            <person name="Fu Q."/>
            <person name="Gao S."/>
            <person name="Li N."/>
            <person name="Koren S."/>
            <person name="Jiang Y."/>
            <person name="Zimin A."/>
            <person name="Xu P."/>
            <person name="Phillippy A.M."/>
            <person name="Geng X."/>
            <person name="Song L."/>
            <person name="Sun F."/>
            <person name="Li C."/>
            <person name="Wang X."/>
            <person name="Chen A."/>
            <person name="Jin Y."/>
            <person name="Yuan Z."/>
            <person name="Yang Y."/>
            <person name="Tan S."/>
            <person name="Peatman E."/>
            <person name="Lu J."/>
            <person name="Qin Z."/>
            <person name="Dunham R."/>
            <person name="Li Z."/>
            <person name="Sonstegard T."/>
            <person name="Feng J."/>
            <person name="Danzmann R.G."/>
            <person name="Schroeder S."/>
            <person name="Scheffler B."/>
            <person name="Duke M.V."/>
            <person name="Ballard L."/>
            <person name="Kucuktas H."/>
            <person name="Kaltenboeck L."/>
            <person name="Liu H."/>
            <person name="Armbruster J."/>
            <person name="Xie Y."/>
            <person name="Kirby M.L."/>
            <person name="Tian Y."/>
            <person name="Flanagan M.E."/>
            <person name="Mu W."/>
            <person name="Waldbieser G.C."/>
        </authorList>
    </citation>
    <scope>NUCLEOTIDE SEQUENCE [LARGE SCALE GENOMIC DNA]</scope>
    <source>
        <strain evidence="8">SDA103</strain>
    </source>
</reference>
<organism evidence="8 9">
    <name type="scientific">Ictalurus punctatus</name>
    <name type="common">Channel catfish</name>
    <name type="synonym">Silurus punctatus</name>
    <dbReference type="NCBI Taxonomy" id="7998"/>
    <lineage>
        <taxon>Eukaryota</taxon>
        <taxon>Metazoa</taxon>
        <taxon>Chordata</taxon>
        <taxon>Craniata</taxon>
        <taxon>Vertebrata</taxon>
        <taxon>Euteleostomi</taxon>
        <taxon>Actinopterygii</taxon>
        <taxon>Neopterygii</taxon>
        <taxon>Teleostei</taxon>
        <taxon>Ostariophysi</taxon>
        <taxon>Siluriformes</taxon>
        <taxon>Ictaluridae</taxon>
        <taxon>Ictalurus</taxon>
    </lineage>
</organism>
<evidence type="ECO:0000256" key="5">
    <source>
        <dbReference type="SAM" id="MobiDB-lite"/>
    </source>
</evidence>